<keyword evidence="2" id="KW-1133">Transmembrane helix</keyword>
<organism evidence="3 4">
    <name type="scientific">Mycolicibacterium neoaurum</name>
    <name type="common">Mycobacterium neoaurum</name>
    <dbReference type="NCBI Taxonomy" id="1795"/>
    <lineage>
        <taxon>Bacteria</taxon>
        <taxon>Bacillati</taxon>
        <taxon>Actinomycetota</taxon>
        <taxon>Actinomycetes</taxon>
        <taxon>Mycobacteriales</taxon>
        <taxon>Mycobacteriaceae</taxon>
        <taxon>Mycolicibacterium</taxon>
    </lineage>
</organism>
<feature type="compositionally biased region" description="Low complexity" evidence="1">
    <location>
        <begin position="198"/>
        <end position="214"/>
    </location>
</feature>
<reference evidence="3" key="1">
    <citation type="submission" date="2014-05" db="EMBL/GenBank/DDBJ databases">
        <authorList>
            <person name="Urmite Genomes"/>
        </authorList>
    </citation>
    <scope>NUCLEOTIDE SEQUENCE</scope>
    <source>
        <strain evidence="3">DSM 44074</strain>
    </source>
</reference>
<keyword evidence="2" id="KW-0812">Transmembrane</keyword>
<dbReference type="RefSeq" id="WP_138158199.1">
    <property type="nucleotide sequence ID" value="NZ_LK021341.1"/>
</dbReference>
<feature type="compositionally biased region" description="Polar residues" evidence="1">
    <location>
        <begin position="171"/>
        <end position="184"/>
    </location>
</feature>
<dbReference type="Gene3D" id="3.90.70.10">
    <property type="entry name" value="Cysteine proteinases"/>
    <property type="match status" value="1"/>
</dbReference>
<feature type="transmembrane region" description="Helical" evidence="2">
    <location>
        <begin position="24"/>
        <end position="48"/>
    </location>
</feature>
<protein>
    <submittedName>
        <fullName evidence="3">Papain-like cysteine protease AvrRpt2</fullName>
    </submittedName>
</protein>
<proteinExistence type="predicted"/>
<keyword evidence="3" id="KW-0645">Protease</keyword>
<dbReference type="GO" id="GO:0006508">
    <property type="term" value="P:proteolysis"/>
    <property type="evidence" value="ECO:0007669"/>
    <property type="project" value="UniProtKB-KW"/>
</dbReference>
<evidence type="ECO:0000313" key="4">
    <source>
        <dbReference type="Proteomes" id="UP000028864"/>
    </source>
</evidence>
<feature type="compositionally biased region" description="Acidic residues" evidence="1">
    <location>
        <begin position="150"/>
        <end position="161"/>
    </location>
</feature>
<dbReference type="AlphaFoldDB" id="A0AAV2WQQ6"/>
<reference evidence="3" key="2">
    <citation type="submission" date="2015-09" db="EMBL/GenBank/DDBJ databases">
        <title>Draft genome sequence of Mycobacterium neoaurum DSM 44074.</title>
        <authorList>
            <person name="Croce O."/>
            <person name="Robert C."/>
            <person name="Raoult D."/>
            <person name="Drancourt M."/>
        </authorList>
    </citation>
    <scope>NUCLEOTIDE SEQUENCE</scope>
    <source>
        <strain evidence="3">DSM 44074</strain>
    </source>
</reference>
<accession>A0AAV2WQQ6</accession>
<feature type="compositionally biased region" description="Low complexity" evidence="1">
    <location>
        <begin position="47"/>
        <end position="80"/>
    </location>
</feature>
<evidence type="ECO:0000256" key="1">
    <source>
        <dbReference type="SAM" id="MobiDB-lite"/>
    </source>
</evidence>
<dbReference type="GO" id="GO:0008233">
    <property type="term" value="F:peptidase activity"/>
    <property type="evidence" value="ECO:0007669"/>
    <property type="project" value="UniProtKB-KW"/>
</dbReference>
<feature type="region of interest" description="Disordered" evidence="1">
    <location>
        <begin position="47"/>
        <end position="215"/>
    </location>
</feature>
<evidence type="ECO:0000313" key="3">
    <source>
        <dbReference type="EMBL" id="CDQ46515.1"/>
    </source>
</evidence>
<sequence length="779" mass="81296">MTVDGTQEAHPDCVGERRAQQARLWLGAGAMTLGMGAAMLGGAAIAAADSPDAPSGTTRTGSSDSSDSSSSSDAGSTTAGPGKGSGGSSRETVGSSPDDSEDSSGTRTKDDAEQSDDSDDSWGEGLPTRGSGLDEDDATAEETIGGSEETGSEEVIPEETVAEAVTIVEENNPTGTSNESTATPQPAAANSPVISDGSSASAPPEPESTPLLTPAVNDSGLSTITGSAGASFYTLASTSSAVGRAAALSPAAVPAAAVAQASNPFGLPTPEELLRGLQELGTNLYFAVMNQLYGFQRSLTALRDDVIGILGFTQEVITRSLPFGNPTGNAQYFVQADDYLSAALATVAMAYAQLTQGTVDLQGFLTAASNTASLVKPGTMVYLGPGMRIVYWTDSYEVLQDKDVRIIIRNYGTDQASKAYNDLTNGLTDPTKAMIVAINGPISVGTGVRQKTVVVIGVDNVNGTVTINDPTRDDGQGLVLSYDEFMDAWGPNNYQLVTTQLTSSPNVAPDASETRWVWSLPSIQQIGSRVAAAFVHQVQVFQESITDLSNDLSLTFGITQPEPIGPPSAGDTEYGNYLGNYQYWKYQGNFGTCALMATSAVIAQLTANGMPVDMDAIAAEVQQLAETLPSGIRVGMPIYTEGKGGTFSADVITLLNKFGINADYTTYLKTEGSLALDNMTAALDQGQSVIVSVNNKVIYDAWNKQFLGENWARFRDGLDVSNHAVTVLSVNMTKGVVYLNDSALRNGQGLAVPLDQFMKAWETGNFSLTTAERDSSAAG</sequence>
<name>A0AAV2WQQ6_MYCNE</name>
<keyword evidence="2" id="KW-0472">Membrane</keyword>
<evidence type="ECO:0000256" key="2">
    <source>
        <dbReference type="SAM" id="Phobius"/>
    </source>
</evidence>
<keyword evidence="3" id="KW-0378">Hydrolase</keyword>
<gene>
    <name evidence="3" type="ORF">BN1047_04424</name>
</gene>
<dbReference type="EMBL" id="LK021341">
    <property type="protein sequence ID" value="CDQ46515.1"/>
    <property type="molecule type" value="Genomic_DNA"/>
</dbReference>
<feature type="compositionally biased region" description="Acidic residues" evidence="1">
    <location>
        <begin position="113"/>
        <end position="122"/>
    </location>
</feature>
<dbReference type="Proteomes" id="UP000028864">
    <property type="component" value="Unassembled WGS sequence"/>
</dbReference>